<comment type="caution">
    <text evidence="2">The sequence shown here is derived from an EMBL/GenBank/DDBJ whole genome shotgun (WGS) entry which is preliminary data.</text>
</comment>
<proteinExistence type="predicted"/>
<keyword evidence="3" id="KW-1185">Reference proteome</keyword>
<evidence type="ECO:0000313" key="3">
    <source>
        <dbReference type="Proteomes" id="UP001356427"/>
    </source>
</evidence>
<feature type="region of interest" description="Disordered" evidence="1">
    <location>
        <begin position="29"/>
        <end position="54"/>
    </location>
</feature>
<protein>
    <submittedName>
        <fullName evidence="2">Uncharacterized protein</fullName>
    </submittedName>
</protein>
<organism evidence="2 3">
    <name type="scientific">Coregonus suidteri</name>
    <dbReference type="NCBI Taxonomy" id="861788"/>
    <lineage>
        <taxon>Eukaryota</taxon>
        <taxon>Metazoa</taxon>
        <taxon>Chordata</taxon>
        <taxon>Craniata</taxon>
        <taxon>Vertebrata</taxon>
        <taxon>Euteleostomi</taxon>
        <taxon>Actinopterygii</taxon>
        <taxon>Neopterygii</taxon>
        <taxon>Teleostei</taxon>
        <taxon>Protacanthopterygii</taxon>
        <taxon>Salmoniformes</taxon>
        <taxon>Salmonidae</taxon>
        <taxon>Coregoninae</taxon>
        <taxon>Coregonus</taxon>
    </lineage>
</organism>
<dbReference type="AlphaFoldDB" id="A0AAN8RH45"/>
<dbReference type="EMBL" id="JAGTTL010000002">
    <property type="protein sequence ID" value="KAK6327532.1"/>
    <property type="molecule type" value="Genomic_DNA"/>
</dbReference>
<reference evidence="2 3" key="1">
    <citation type="submission" date="2021-04" db="EMBL/GenBank/DDBJ databases">
        <authorList>
            <person name="De Guttry C."/>
            <person name="Zahm M."/>
            <person name="Klopp C."/>
            <person name="Cabau C."/>
            <person name="Louis A."/>
            <person name="Berthelot C."/>
            <person name="Parey E."/>
            <person name="Roest Crollius H."/>
            <person name="Montfort J."/>
            <person name="Robinson-Rechavi M."/>
            <person name="Bucao C."/>
            <person name="Bouchez O."/>
            <person name="Gislard M."/>
            <person name="Lluch J."/>
            <person name="Milhes M."/>
            <person name="Lampietro C."/>
            <person name="Lopez Roques C."/>
            <person name="Donnadieu C."/>
            <person name="Braasch I."/>
            <person name="Desvignes T."/>
            <person name="Postlethwait J."/>
            <person name="Bobe J."/>
            <person name="Wedekind C."/>
            <person name="Guiguen Y."/>
        </authorList>
    </citation>
    <scope>NUCLEOTIDE SEQUENCE [LARGE SCALE GENOMIC DNA]</scope>
    <source>
        <strain evidence="2">Cs_M1</strain>
        <tissue evidence="2">Blood</tissue>
    </source>
</reference>
<gene>
    <name evidence="2" type="ORF">J4Q44_G00031770</name>
</gene>
<dbReference type="Proteomes" id="UP001356427">
    <property type="component" value="Unassembled WGS sequence"/>
</dbReference>
<evidence type="ECO:0000313" key="2">
    <source>
        <dbReference type="EMBL" id="KAK6327532.1"/>
    </source>
</evidence>
<accession>A0AAN8RH45</accession>
<name>A0AAN8RH45_9TELE</name>
<sequence length="54" mass="5680">MKAKQIYLTSESDTYSVVCSTMLKAPAGGKIPTQGPAQHKSASIAGTVRRRGAE</sequence>
<evidence type="ECO:0000256" key="1">
    <source>
        <dbReference type="SAM" id="MobiDB-lite"/>
    </source>
</evidence>